<dbReference type="EMBL" id="JAATWM020000034">
    <property type="protein sequence ID" value="KAF9872995.1"/>
    <property type="molecule type" value="Genomic_DNA"/>
</dbReference>
<accession>A0A9P6I6P9</accession>
<evidence type="ECO:0000313" key="3">
    <source>
        <dbReference type="Proteomes" id="UP000781932"/>
    </source>
</evidence>
<gene>
    <name evidence="2" type="ORF">CkaCkLH20_09505</name>
</gene>
<reference evidence="2" key="2">
    <citation type="submission" date="2020-11" db="EMBL/GenBank/DDBJ databases">
        <title>Whole genome sequencing of Colletotrichum sp.</title>
        <authorList>
            <person name="Li H."/>
        </authorList>
    </citation>
    <scope>NUCLEOTIDE SEQUENCE</scope>
    <source>
        <strain evidence="2">CkLH20</strain>
    </source>
</reference>
<protein>
    <submittedName>
        <fullName evidence="2">Uncharacterized protein</fullName>
    </submittedName>
</protein>
<feature type="region of interest" description="Disordered" evidence="1">
    <location>
        <begin position="35"/>
        <end position="69"/>
    </location>
</feature>
<dbReference type="OrthoDB" id="3521097at2759"/>
<dbReference type="Proteomes" id="UP000781932">
    <property type="component" value="Unassembled WGS sequence"/>
</dbReference>
<organism evidence="2 3">
    <name type="scientific">Colletotrichum karsti</name>
    <dbReference type="NCBI Taxonomy" id="1095194"/>
    <lineage>
        <taxon>Eukaryota</taxon>
        <taxon>Fungi</taxon>
        <taxon>Dikarya</taxon>
        <taxon>Ascomycota</taxon>
        <taxon>Pezizomycotina</taxon>
        <taxon>Sordariomycetes</taxon>
        <taxon>Hypocreomycetidae</taxon>
        <taxon>Glomerellales</taxon>
        <taxon>Glomerellaceae</taxon>
        <taxon>Colletotrichum</taxon>
        <taxon>Colletotrichum boninense species complex</taxon>
    </lineage>
</organism>
<proteinExistence type="predicted"/>
<evidence type="ECO:0000313" key="2">
    <source>
        <dbReference type="EMBL" id="KAF9872995.1"/>
    </source>
</evidence>
<dbReference type="AlphaFoldDB" id="A0A9P6I6P9"/>
<name>A0A9P6I6P9_9PEZI</name>
<feature type="compositionally biased region" description="Polar residues" evidence="1">
    <location>
        <begin position="54"/>
        <end position="69"/>
    </location>
</feature>
<dbReference type="GeneID" id="62165294"/>
<comment type="caution">
    <text evidence="2">The sequence shown here is derived from an EMBL/GenBank/DDBJ whole genome shotgun (WGS) entry which is preliminary data.</text>
</comment>
<sequence length="294" mass="32941">MDPTPVERLAEAFRAQKKKHALRVHCQKYEEHAENMTCDTEPGPREDVRKETISETQRQQLTSRTSNGRTEPEQWFTVWSILFPDVNPPSSPYLKTEVEETVLTAQEIFTRNSSRVFTGLNSTVRLGVGDLNHAIESNDTTQTVPPGNHLEQTTDFVQSVFEELARVSVPEPVTNQDPASSSAETLDQQLRASADDGAMVKTDSTQYDDIDLPAQFDMWAPGQPESTTSEPENFYPASAETLPIISQLYSGDVAQSMFGFQGSEDFSPFDTNFEAQSEWGSVFIGPEDLNFWPF</sequence>
<feature type="compositionally biased region" description="Basic and acidic residues" evidence="1">
    <location>
        <begin position="42"/>
        <end position="53"/>
    </location>
</feature>
<dbReference type="RefSeq" id="XP_038742456.1">
    <property type="nucleotide sequence ID" value="XM_038892220.1"/>
</dbReference>
<keyword evidence="3" id="KW-1185">Reference proteome</keyword>
<reference evidence="2" key="1">
    <citation type="submission" date="2020-03" db="EMBL/GenBank/DDBJ databases">
        <authorList>
            <person name="He L."/>
        </authorList>
    </citation>
    <scope>NUCLEOTIDE SEQUENCE</scope>
    <source>
        <strain evidence="2">CkLH20</strain>
    </source>
</reference>
<evidence type="ECO:0000256" key="1">
    <source>
        <dbReference type="SAM" id="MobiDB-lite"/>
    </source>
</evidence>